<dbReference type="GO" id="GO:0006814">
    <property type="term" value="P:sodium ion transport"/>
    <property type="evidence" value="ECO:0007669"/>
    <property type="project" value="InterPro"/>
</dbReference>
<evidence type="ECO:0000313" key="13">
    <source>
        <dbReference type="EMBL" id="RAW40526.1"/>
    </source>
</evidence>
<evidence type="ECO:0000313" key="14">
    <source>
        <dbReference type="Proteomes" id="UP000251314"/>
    </source>
</evidence>
<keyword evidence="4 7" id="KW-1133">Transmembrane helix</keyword>
<evidence type="ECO:0000256" key="6">
    <source>
        <dbReference type="SAM" id="MobiDB-lite"/>
    </source>
</evidence>
<dbReference type="PROSITE" id="PS00872">
    <property type="entry name" value="NA_GALACTOSIDE_SYMP"/>
    <property type="match status" value="1"/>
</dbReference>
<evidence type="ECO:0000256" key="7">
    <source>
        <dbReference type="SAM" id="Phobius"/>
    </source>
</evidence>
<dbReference type="EMBL" id="RCMV01000513">
    <property type="protein sequence ID" value="KAG3216047.1"/>
    <property type="molecule type" value="Genomic_DNA"/>
</dbReference>
<evidence type="ECO:0008006" key="15">
    <source>
        <dbReference type="Google" id="ProtNLM"/>
    </source>
</evidence>
<reference evidence="13 14" key="1">
    <citation type="submission" date="2018-01" db="EMBL/GenBank/DDBJ databases">
        <title>Draft genome of the strawberry crown rot pathogen Phytophthora cactorum.</title>
        <authorList>
            <person name="Armitage A.D."/>
            <person name="Lysoe E."/>
            <person name="Nellist C.F."/>
            <person name="Harrison R.J."/>
            <person name="Brurberg M.B."/>
        </authorList>
    </citation>
    <scope>NUCLEOTIDE SEQUENCE [LARGE SCALE GENOMIC DNA]</scope>
    <source>
        <strain evidence="13 14">10300</strain>
    </source>
</reference>
<accession>A0A329SX80</accession>
<dbReference type="PANTHER" id="PTHR19432:SF26">
    <property type="entry name" value="MAJOR FACILITATOR SUPERFAMILY (MFS) PROFILE DOMAIN-CONTAINING PROTEIN"/>
    <property type="match status" value="1"/>
</dbReference>
<dbReference type="EMBL" id="RCML01000001">
    <property type="protein sequence ID" value="KAG3000742.1"/>
    <property type="molecule type" value="Genomic_DNA"/>
</dbReference>
<feature type="transmembrane region" description="Helical" evidence="7">
    <location>
        <begin position="375"/>
        <end position="398"/>
    </location>
</feature>
<dbReference type="Proteomes" id="UP000774804">
    <property type="component" value="Unassembled WGS sequence"/>
</dbReference>
<evidence type="ECO:0000256" key="4">
    <source>
        <dbReference type="ARBA" id="ARBA00022989"/>
    </source>
</evidence>
<proteinExistence type="predicted"/>
<evidence type="ECO:0000256" key="5">
    <source>
        <dbReference type="ARBA" id="ARBA00023136"/>
    </source>
</evidence>
<dbReference type="Proteomes" id="UP000251314">
    <property type="component" value="Unassembled WGS sequence"/>
</dbReference>
<dbReference type="SUPFAM" id="SSF103473">
    <property type="entry name" value="MFS general substrate transporter"/>
    <property type="match status" value="2"/>
</dbReference>
<dbReference type="InterPro" id="IPR018043">
    <property type="entry name" value="Na/Gal_symport_CS"/>
</dbReference>
<feature type="transmembrane region" description="Helical" evidence="7">
    <location>
        <begin position="161"/>
        <end position="180"/>
    </location>
</feature>
<feature type="transmembrane region" description="Helical" evidence="7">
    <location>
        <begin position="344"/>
        <end position="363"/>
    </location>
</feature>
<evidence type="ECO:0000313" key="11">
    <source>
        <dbReference type="EMBL" id="KAG3000742.1"/>
    </source>
</evidence>
<reference evidence="8" key="2">
    <citation type="submission" date="2018-10" db="EMBL/GenBank/DDBJ databases">
        <title>Effector identification in a new, highly contiguous assembly of the strawberry crown rot pathogen Phytophthora cactorum.</title>
        <authorList>
            <person name="Armitage A.D."/>
            <person name="Nellist C.F."/>
            <person name="Bates H."/>
            <person name="Vickerstaff R.J."/>
            <person name="Harrison R.J."/>
        </authorList>
    </citation>
    <scope>NUCLEOTIDE SEQUENCE</scope>
    <source>
        <strain evidence="8">15-7</strain>
        <strain evidence="9">4032</strain>
        <strain evidence="10">4040</strain>
        <strain evidence="11">P415</strain>
        <strain evidence="12">P421</strain>
    </source>
</reference>
<dbReference type="OrthoDB" id="197206at2759"/>
<comment type="caution">
    <text evidence="13">The sequence shown here is derived from an EMBL/GenBank/DDBJ whole genome shotgun (WGS) entry which is preliminary data.</text>
</comment>
<feature type="transmembrane region" description="Helical" evidence="7">
    <location>
        <begin position="433"/>
        <end position="457"/>
    </location>
</feature>
<dbReference type="InterPro" id="IPR036259">
    <property type="entry name" value="MFS_trans_sf"/>
</dbReference>
<dbReference type="GO" id="GO:0008506">
    <property type="term" value="F:sucrose:proton symporter activity"/>
    <property type="evidence" value="ECO:0007669"/>
    <property type="project" value="TreeGrafter"/>
</dbReference>
<evidence type="ECO:0000256" key="1">
    <source>
        <dbReference type="ARBA" id="ARBA00004141"/>
    </source>
</evidence>
<dbReference type="EMBL" id="MJFZ01000046">
    <property type="protein sequence ID" value="RAW40526.1"/>
    <property type="molecule type" value="Genomic_DNA"/>
</dbReference>
<dbReference type="EMBL" id="RCMK01000007">
    <property type="protein sequence ID" value="KAG2955073.1"/>
    <property type="molecule type" value="Genomic_DNA"/>
</dbReference>
<feature type="transmembrane region" description="Helical" evidence="7">
    <location>
        <begin position="463"/>
        <end position="485"/>
    </location>
</feature>
<dbReference type="Proteomes" id="UP000760860">
    <property type="component" value="Unassembled WGS sequence"/>
</dbReference>
<dbReference type="EMBL" id="RCMI01000530">
    <property type="protein sequence ID" value="KAG2906782.1"/>
    <property type="molecule type" value="Genomic_DNA"/>
</dbReference>
<protein>
    <recommendedName>
        <fullName evidence="15">Major facilitator superfamily domain</fullName>
    </recommendedName>
</protein>
<dbReference type="Proteomes" id="UP000735874">
    <property type="component" value="Unassembled WGS sequence"/>
</dbReference>
<keyword evidence="3 7" id="KW-0812">Transmembrane</keyword>
<name>A0A329SX80_9STRA</name>
<sequence>MRSRSFQDIEIGTSRTKFDSLATPETPKDGFKSSTLEEEGLSPQGASFLELLVISMPRMAIRMASAAQWAALGPYLQTMLPRYAVQLTQLSGPLCGVLVGPIVGAYSDRNTSSFGRRRPYLVAAAVGSITSWILMGYIRELGDALGDVGSGKPGEVTDRKWTALLTVFFYFWTGFMIHLARTPAMVLISDFAGQHQTVGAALGQGWSVLGAVVVAAYTECFGAAYNSLAWFMGMLSIVMAVSIGAACYVAKETPLDKRTMEKRSCCQNVTSTFGAILSAVRSFPKVLVVYCIVVFFTQYAYAAYNGNKGMFFGIEVFDGDAANAATCDDECSEEQLDYNRGVRLAGGVADILFCVVGYLYSWVIAPLVSHYGVQLVATLAVIPQMLLMIMAFCDVVVLDVAIGALTSITVGTFFALIVPLIVHVFGHTTDIGVYVGVLTSVTSSGQLLNFIVGSALVETSLGFRLPVFVGGAVSLLAFLICVFFFRVKMYSM</sequence>
<evidence type="ECO:0000313" key="9">
    <source>
        <dbReference type="EMBL" id="KAG2906782.1"/>
    </source>
</evidence>
<dbReference type="EMBL" id="RCMG01000544">
    <property type="protein sequence ID" value="KAG2852407.1"/>
    <property type="molecule type" value="Genomic_DNA"/>
</dbReference>
<dbReference type="Proteomes" id="UP000736787">
    <property type="component" value="Unassembled WGS sequence"/>
</dbReference>
<evidence type="ECO:0000313" key="10">
    <source>
        <dbReference type="EMBL" id="KAG2955073.1"/>
    </source>
</evidence>
<evidence type="ECO:0000256" key="3">
    <source>
        <dbReference type="ARBA" id="ARBA00022692"/>
    </source>
</evidence>
<keyword evidence="2" id="KW-0813">Transport</keyword>
<feature type="transmembrane region" description="Helical" evidence="7">
    <location>
        <begin position="119"/>
        <end position="138"/>
    </location>
</feature>
<dbReference type="PANTHER" id="PTHR19432">
    <property type="entry name" value="SUGAR TRANSPORTER"/>
    <property type="match status" value="1"/>
</dbReference>
<feature type="region of interest" description="Disordered" evidence="6">
    <location>
        <begin position="19"/>
        <end position="38"/>
    </location>
</feature>
<evidence type="ECO:0000256" key="2">
    <source>
        <dbReference type="ARBA" id="ARBA00022448"/>
    </source>
</evidence>
<dbReference type="Proteomes" id="UP000697107">
    <property type="component" value="Unassembled WGS sequence"/>
</dbReference>
<evidence type="ECO:0000313" key="8">
    <source>
        <dbReference type="EMBL" id="KAG2852407.1"/>
    </source>
</evidence>
<dbReference type="VEuPathDB" id="FungiDB:PC110_g3297"/>
<feature type="transmembrane region" description="Helical" evidence="7">
    <location>
        <begin position="404"/>
        <end position="426"/>
    </location>
</feature>
<feature type="transmembrane region" description="Helical" evidence="7">
    <location>
        <begin position="200"/>
        <end position="217"/>
    </location>
</feature>
<evidence type="ECO:0000313" key="12">
    <source>
        <dbReference type="EMBL" id="KAG3216047.1"/>
    </source>
</evidence>
<keyword evidence="14" id="KW-1185">Reference proteome</keyword>
<organism evidence="13 14">
    <name type="scientific">Phytophthora cactorum</name>
    <dbReference type="NCBI Taxonomy" id="29920"/>
    <lineage>
        <taxon>Eukaryota</taxon>
        <taxon>Sar</taxon>
        <taxon>Stramenopiles</taxon>
        <taxon>Oomycota</taxon>
        <taxon>Peronosporomycetes</taxon>
        <taxon>Peronosporales</taxon>
        <taxon>Peronosporaceae</taxon>
        <taxon>Phytophthora</taxon>
    </lineage>
</organism>
<dbReference type="Gene3D" id="1.20.1250.20">
    <property type="entry name" value="MFS general substrate transporter like domains"/>
    <property type="match status" value="2"/>
</dbReference>
<dbReference type="GO" id="GO:0016020">
    <property type="term" value="C:membrane"/>
    <property type="evidence" value="ECO:0007669"/>
    <property type="project" value="UniProtKB-SubCell"/>
</dbReference>
<feature type="transmembrane region" description="Helical" evidence="7">
    <location>
        <begin position="286"/>
        <end position="304"/>
    </location>
</feature>
<gene>
    <name evidence="13" type="ORF">PC110_g3297</name>
    <name evidence="8" type="ORF">PC113_g15061</name>
    <name evidence="9" type="ORF">PC115_g14171</name>
    <name evidence="10" type="ORF">PC117_g734</name>
    <name evidence="11" type="ORF">PC118_g3</name>
    <name evidence="12" type="ORF">PC129_g13089</name>
</gene>
<feature type="transmembrane region" description="Helical" evidence="7">
    <location>
        <begin position="229"/>
        <end position="250"/>
    </location>
</feature>
<dbReference type="AlphaFoldDB" id="A0A329SX80"/>
<comment type="subcellular location">
    <subcellularLocation>
        <location evidence="1">Membrane</location>
        <topology evidence="1">Multi-pass membrane protein</topology>
    </subcellularLocation>
</comment>
<keyword evidence="5 7" id="KW-0472">Membrane</keyword>